<evidence type="ECO:0000313" key="2">
    <source>
        <dbReference type="EMBL" id="OXU21960.1"/>
    </source>
</evidence>
<dbReference type="EMBL" id="NNAY01002138">
    <property type="protein sequence ID" value="OXU21960.1"/>
    <property type="molecule type" value="Genomic_DNA"/>
</dbReference>
<reference evidence="2 3" key="1">
    <citation type="journal article" date="2017" name="Curr. Biol.">
        <title>The Evolution of Venom by Co-option of Single-Copy Genes.</title>
        <authorList>
            <person name="Martinson E.O."/>
            <person name="Mrinalini"/>
            <person name="Kelkar Y.D."/>
            <person name="Chang C.H."/>
            <person name="Werren J.H."/>
        </authorList>
    </citation>
    <scope>NUCLEOTIDE SEQUENCE [LARGE SCALE GENOMIC DNA]</scope>
    <source>
        <strain evidence="2 3">Alberta</strain>
        <tissue evidence="2">Whole body</tissue>
    </source>
</reference>
<comment type="caution">
    <text evidence="2">The sequence shown here is derived from an EMBL/GenBank/DDBJ whole genome shotgun (WGS) entry which is preliminary data.</text>
</comment>
<accession>A0A232EUB4</accession>
<dbReference type="AlphaFoldDB" id="A0A232EUB4"/>
<keyword evidence="3" id="KW-1185">Reference proteome</keyword>
<evidence type="ECO:0008006" key="4">
    <source>
        <dbReference type="Google" id="ProtNLM"/>
    </source>
</evidence>
<feature type="chain" id="PRO_5012850585" description="Secreted protein" evidence="1">
    <location>
        <begin position="18"/>
        <end position="77"/>
    </location>
</feature>
<name>A0A232EUB4_9HYME</name>
<gene>
    <name evidence="2" type="ORF">TSAR_010807</name>
</gene>
<sequence>MLTVQLFLSLRFFRVFLFDVRVLNDEEPSCSNGCQEENKIFRFISLPRNLKELIMQKQKKKNYLTPTNHQKNDIRKF</sequence>
<dbReference type="Proteomes" id="UP000215335">
    <property type="component" value="Unassembled WGS sequence"/>
</dbReference>
<organism evidence="2 3">
    <name type="scientific">Trichomalopsis sarcophagae</name>
    <dbReference type="NCBI Taxonomy" id="543379"/>
    <lineage>
        <taxon>Eukaryota</taxon>
        <taxon>Metazoa</taxon>
        <taxon>Ecdysozoa</taxon>
        <taxon>Arthropoda</taxon>
        <taxon>Hexapoda</taxon>
        <taxon>Insecta</taxon>
        <taxon>Pterygota</taxon>
        <taxon>Neoptera</taxon>
        <taxon>Endopterygota</taxon>
        <taxon>Hymenoptera</taxon>
        <taxon>Apocrita</taxon>
        <taxon>Proctotrupomorpha</taxon>
        <taxon>Chalcidoidea</taxon>
        <taxon>Pteromalidae</taxon>
        <taxon>Pteromalinae</taxon>
        <taxon>Trichomalopsis</taxon>
    </lineage>
</organism>
<evidence type="ECO:0000313" key="3">
    <source>
        <dbReference type="Proteomes" id="UP000215335"/>
    </source>
</evidence>
<proteinExistence type="predicted"/>
<feature type="signal peptide" evidence="1">
    <location>
        <begin position="1"/>
        <end position="17"/>
    </location>
</feature>
<evidence type="ECO:0000256" key="1">
    <source>
        <dbReference type="SAM" id="SignalP"/>
    </source>
</evidence>
<keyword evidence="1" id="KW-0732">Signal</keyword>
<protein>
    <recommendedName>
        <fullName evidence="4">Secreted protein</fullName>
    </recommendedName>
</protein>